<reference evidence="2" key="1">
    <citation type="journal article" date="2009" name="Rice">
        <title>De Novo Next Generation Sequencing of Plant Genomes.</title>
        <authorList>
            <person name="Rounsley S."/>
            <person name="Marri P.R."/>
            <person name="Yu Y."/>
            <person name="He R."/>
            <person name="Sisneros N."/>
            <person name="Goicoechea J.L."/>
            <person name="Lee S.J."/>
            <person name="Angelova A."/>
            <person name="Kudrna D."/>
            <person name="Luo M."/>
            <person name="Affourtit J."/>
            <person name="Desany B."/>
            <person name="Knight J."/>
            <person name="Niazi F."/>
            <person name="Egholm M."/>
            <person name="Wing R.A."/>
        </authorList>
    </citation>
    <scope>NUCLEOTIDE SEQUENCE [LARGE SCALE GENOMIC DNA]</scope>
    <source>
        <strain evidence="2">cv. IRGC 105608</strain>
    </source>
</reference>
<sequence length="125" mass="12170">MASTLPRVDLVEAVAEVFSAGGSISPLPLSLPLRAQASPEAVAVALVLPRADPAEVAATAFPTSGSGGPLPPPPSSQASPAVDPTAAASPTDPPVATSAAPVGGSVEGDDVVVCVAVVDVMMFFL</sequence>
<dbReference type="Proteomes" id="UP000026960">
    <property type="component" value="Chromosome 3"/>
</dbReference>
<evidence type="ECO:0000313" key="3">
    <source>
        <dbReference type="Proteomes" id="UP000026960"/>
    </source>
</evidence>
<feature type="compositionally biased region" description="Low complexity" evidence="1">
    <location>
        <begin position="76"/>
        <end position="104"/>
    </location>
</feature>
<evidence type="ECO:0000256" key="1">
    <source>
        <dbReference type="SAM" id="MobiDB-lite"/>
    </source>
</evidence>
<evidence type="ECO:0000313" key="2">
    <source>
        <dbReference type="EnsemblPlants" id="OBART03G20800.1"/>
    </source>
</evidence>
<organism evidence="2">
    <name type="scientific">Oryza barthii</name>
    <dbReference type="NCBI Taxonomy" id="65489"/>
    <lineage>
        <taxon>Eukaryota</taxon>
        <taxon>Viridiplantae</taxon>
        <taxon>Streptophyta</taxon>
        <taxon>Embryophyta</taxon>
        <taxon>Tracheophyta</taxon>
        <taxon>Spermatophyta</taxon>
        <taxon>Magnoliopsida</taxon>
        <taxon>Liliopsida</taxon>
        <taxon>Poales</taxon>
        <taxon>Poaceae</taxon>
        <taxon>BOP clade</taxon>
        <taxon>Oryzoideae</taxon>
        <taxon>Oryzeae</taxon>
        <taxon>Oryzinae</taxon>
        <taxon>Oryza</taxon>
    </lineage>
</organism>
<dbReference type="PaxDb" id="65489-OBART03G20800.1"/>
<feature type="region of interest" description="Disordered" evidence="1">
    <location>
        <begin position="58"/>
        <end position="104"/>
    </location>
</feature>
<dbReference type="Gramene" id="OBART03G20800.1">
    <property type="protein sequence ID" value="OBART03G20800.1"/>
    <property type="gene ID" value="OBART03G20800"/>
</dbReference>
<reference evidence="2" key="2">
    <citation type="submission" date="2015-03" db="UniProtKB">
        <authorList>
            <consortium name="EnsemblPlants"/>
        </authorList>
    </citation>
    <scope>IDENTIFICATION</scope>
</reference>
<proteinExistence type="predicted"/>
<dbReference type="EnsemblPlants" id="OBART03G20800.1">
    <property type="protein sequence ID" value="OBART03G20800.1"/>
    <property type="gene ID" value="OBART03G20800"/>
</dbReference>
<accession>A0A0D3FJK9</accession>
<protein>
    <submittedName>
        <fullName evidence="2">Uncharacterized protein</fullName>
    </submittedName>
</protein>
<name>A0A0D3FJK9_9ORYZ</name>
<dbReference type="HOGENOM" id="CLU_1996287_0_0_1"/>
<dbReference type="AlphaFoldDB" id="A0A0D3FJK9"/>
<keyword evidence="3" id="KW-1185">Reference proteome</keyword>